<dbReference type="Gene3D" id="2.50.20.20">
    <property type="match status" value="1"/>
</dbReference>
<evidence type="ECO:0008006" key="2">
    <source>
        <dbReference type="Google" id="ProtNLM"/>
    </source>
</evidence>
<organism evidence="1">
    <name type="scientific">Proteinivorax hydrogeniformans</name>
    <dbReference type="NCBI Taxonomy" id="1826727"/>
    <lineage>
        <taxon>Bacteria</taxon>
        <taxon>Bacillati</taxon>
        <taxon>Bacillota</taxon>
        <taxon>Clostridia</taxon>
        <taxon>Eubacteriales</taxon>
        <taxon>Proteinivoracaceae</taxon>
        <taxon>Proteinivorax</taxon>
    </lineage>
</organism>
<proteinExistence type="predicted"/>
<accession>A0AAU8HQY0</accession>
<evidence type="ECO:0000313" key="1">
    <source>
        <dbReference type="EMBL" id="XCI27903.1"/>
    </source>
</evidence>
<sequence length="286" mass="32654">MKRMGIFGLVVVLSFAFTACGIDGLTATEVLEKISESQYQIESGRFSMEMGTYVDGEVAGFNPDIEMEIQGKFDGDIAYTELKMEMFGTPTFMEGYQVGNIAYFKSFDLFNLNEEEKFLKFDVEDEIGKDFYEMLQASEVDEMQEDLVNLAQVTTNRNSSAEQEVNVQINDQQQLATKLTVELGLDEIMTLIEQEGDLLYVTGLEEEMLELIIDDSFDFSLTTYVNNEYQIIKQKVQIDYELKMAGEVVKVKNTIDTEYWDINEDIDINLPEFDETNTIDIEEAGL</sequence>
<gene>
    <name evidence="1" type="ORF">PRVXH_001828</name>
</gene>
<dbReference type="AlphaFoldDB" id="A0AAU8HQY0"/>
<reference evidence="1" key="1">
    <citation type="journal article" date="2018" name="Antonie Van Leeuwenhoek">
        <title>Proteinivorax hydrogeniformans sp. nov., an anaerobic, haloalkaliphilic bacterium fermenting proteinaceous compounds with high hydrogen production.</title>
        <authorList>
            <person name="Boltyanskaya Y."/>
            <person name="Detkova E."/>
            <person name="Pimenov N."/>
            <person name="Kevbrin V."/>
        </authorList>
    </citation>
    <scope>NUCLEOTIDE SEQUENCE</scope>
    <source>
        <strain evidence="1">Z-710</strain>
    </source>
</reference>
<protein>
    <recommendedName>
        <fullName evidence="2">Lipoprotein</fullName>
    </recommendedName>
</protein>
<dbReference type="EMBL" id="CP159485">
    <property type="protein sequence ID" value="XCI27903.1"/>
    <property type="molecule type" value="Genomic_DNA"/>
</dbReference>
<name>A0AAU8HQY0_9FIRM</name>
<reference evidence="1" key="2">
    <citation type="submission" date="2024-06" db="EMBL/GenBank/DDBJ databases">
        <authorList>
            <person name="Petrova K.O."/>
            <person name="Toshchakov S.V."/>
            <person name="Boltjanskaja Y.V."/>
            <person name="Kevbrin V.V."/>
        </authorList>
    </citation>
    <scope>NUCLEOTIDE SEQUENCE</scope>
    <source>
        <strain evidence="1">Z-710</strain>
    </source>
</reference>
<dbReference type="PROSITE" id="PS51257">
    <property type="entry name" value="PROKAR_LIPOPROTEIN"/>
    <property type="match status" value="1"/>
</dbReference>
<dbReference type="RefSeq" id="WP_353892481.1">
    <property type="nucleotide sequence ID" value="NZ_CP159485.1"/>
</dbReference>